<gene>
    <name evidence="1" type="ORF">KAJ83_01370</name>
</gene>
<evidence type="ECO:0008006" key="3">
    <source>
        <dbReference type="Google" id="ProtNLM"/>
    </source>
</evidence>
<proteinExistence type="predicted"/>
<dbReference type="Proteomes" id="UP000672602">
    <property type="component" value="Unassembled WGS sequence"/>
</dbReference>
<reference evidence="1" key="1">
    <citation type="submission" date="2021-04" db="EMBL/GenBank/DDBJ databases">
        <authorList>
            <person name="Zhang D.-C."/>
        </authorList>
    </citation>
    <scope>NUCLEOTIDE SEQUENCE</scope>
    <source>
        <strain evidence="1">CGMCC 1.15697</strain>
    </source>
</reference>
<dbReference type="AlphaFoldDB" id="A0A8J7V1A6"/>
<sequence length="284" mass="31356">MELTEAGQLPYGAQICDIGVTQLFGAALREGAASMLAYYARRAPSHLRAANNDTVFLDDIKDGMFLGDLLERAGFTYVALDIFDAPRTILFDLNRHAPGPALKGRFDLVMNLGTTEHVINQLNAFQVVHDLCAKRGVMYHDLPSDGYFSHGFFRYDELFFRNLAGSNEYSLIRQLFSVGRAVSLPAGFEGSDTVSDAAHDIGIETVLRKQYDHPFQIPMEQTTSLTTENLAADAIDNEYVVDTSCVDAKNYVKPAPGIIVRTYKSARKWGGRLKESCIGQKGSV</sequence>
<accession>A0A8J7V1A6</accession>
<comment type="caution">
    <text evidence="1">The sequence shown here is derived from an EMBL/GenBank/DDBJ whole genome shotgun (WGS) entry which is preliminary data.</text>
</comment>
<keyword evidence="2" id="KW-1185">Reference proteome</keyword>
<protein>
    <recommendedName>
        <fullName evidence="3">Methyltransferase domain-containing protein</fullName>
    </recommendedName>
</protein>
<dbReference type="EMBL" id="JAGMWN010000001">
    <property type="protein sequence ID" value="MBP5855642.1"/>
    <property type="molecule type" value="Genomic_DNA"/>
</dbReference>
<evidence type="ECO:0000313" key="1">
    <source>
        <dbReference type="EMBL" id="MBP5855642.1"/>
    </source>
</evidence>
<dbReference type="RefSeq" id="WP_210680221.1">
    <property type="nucleotide sequence ID" value="NZ_JAGMWN010000001.1"/>
</dbReference>
<dbReference type="InterPro" id="IPR029063">
    <property type="entry name" value="SAM-dependent_MTases_sf"/>
</dbReference>
<name>A0A8J7V1A6_9PROT</name>
<organism evidence="1 2">
    <name type="scientific">Marivibrio halodurans</name>
    <dbReference type="NCBI Taxonomy" id="2039722"/>
    <lineage>
        <taxon>Bacteria</taxon>
        <taxon>Pseudomonadati</taxon>
        <taxon>Pseudomonadota</taxon>
        <taxon>Alphaproteobacteria</taxon>
        <taxon>Rhodospirillales</taxon>
        <taxon>Rhodospirillaceae</taxon>
        <taxon>Marivibrio</taxon>
    </lineage>
</organism>
<dbReference type="Pfam" id="PF13489">
    <property type="entry name" value="Methyltransf_23"/>
    <property type="match status" value="1"/>
</dbReference>
<dbReference type="SUPFAM" id="SSF53335">
    <property type="entry name" value="S-adenosyl-L-methionine-dependent methyltransferases"/>
    <property type="match status" value="1"/>
</dbReference>
<evidence type="ECO:0000313" key="2">
    <source>
        <dbReference type="Proteomes" id="UP000672602"/>
    </source>
</evidence>